<dbReference type="RefSeq" id="WP_135645173.1">
    <property type="nucleotide sequence ID" value="NZ_RQGH01000039.1"/>
</dbReference>
<proteinExistence type="predicted"/>
<evidence type="ECO:0000313" key="2">
    <source>
        <dbReference type="Proteomes" id="UP000297567"/>
    </source>
</evidence>
<name>A0A4Z0ZVP0_9LEPT</name>
<dbReference type="Proteomes" id="UP000297567">
    <property type="component" value="Unassembled WGS sequence"/>
</dbReference>
<comment type="caution">
    <text evidence="1">The sequence shown here is derived from an EMBL/GenBank/DDBJ whole genome shotgun (WGS) entry which is preliminary data.</text>
</comment>
<evidence type="ECO:0000313" key="1">
    <source>
        <dbReference type="EMBL" id="TGL57719.1"/>
    </source>
</evidence>
<reference evidence="1" key="1">
    <citation type="journal article" date="2019" name="PLoS Negl. Trop. Dis.">
        <title>Revisiting the worldwide diversity of Leptospira species in the environment.</title>
        <authorList>
            <person name="Vincent A.T."/>
            <person name="Schiettekatte O."/>
            <person name="Bourhy P."/>
            <person name="Veyrier F.J."/>
            <person name="Picardeau M."/>
        </authorList>
    </citation>
    <scope>NUCLEOTIDE SEQUENCE [LARGE SCALE GENOMIC DNA]</scope>
    <source>
        <strain evidence="1">201702451</strain>
    </source>
</reference>
<organism evidence="1 2">
    <name type="scientific">Leptospira jelokensis</name>
    <dbReference type="NCBI Taxonomy" id="2484931"/>
    <lineage>
        <taxon>Bacteria</taxon>
        <taxon>Pseudomonadati</taxon>
        <taxon>Spirochaetota</taxon>
        <taxon>Spirochaetia</taxon>
        <taxon>Leptospirales</taxon>
        <taxon>Leptospiraceae</taxon>
        <taxon>Leptospira</taxon>
    </lineage>
</organism>
<evidence type="ECO:0008006" key="3">
    <source>
        <dbReference type="Google" id="ProtNLM"/>
    </source>
</evidence>
<dbReference type="PROSITE" id="PS51257">
    <property type="entry name" value="PROKAR_LIPOPROTEIN"/>
    <property type="match status" value="1"/>
</dbReference>
<accession>A0A4Z0ZVP0</accession>
<sequence>MIRILIPICIFILLSCKPDLNNPNDPAKSDFWIRNFIQSLLLNDGCRNFSAWERRYGSGLYATYGTDFLFLPDGDIIVIGATEDPILSGVTEGITGNFQGTPGESLNLFLLRLSRNNGDIVWVDYLGQMYSNLNFNPRLSRFANGDLAISFISTVSGQNVPGLLSPRESNPNSIYVGRHRTDGSRTWYTYLDSVDVGNFLVTAVDGFDQIHLFLVNEGSNGHTAFSELPTPQNSPQGSESDTDILYAILEGNGQGKLQKYIASDYYDFPNNATYLNGSIYLGGVSAGSMNGYIHPTIGQTLPYIIKVNPEGNIEYLVYNGNPSATYGDSRQLVVTETSILQLITTNSSWSSVVKETMQNDTEHYAFAQYDLNGNLQWVSFLGSSTGDVEMFEEPPTIFESKSGLWRNRSRIPNLFDRYSSGSSVSTGDGSGAYQIADVYIQPNTGFFESIRYTSNFSSPESKRTDQMKELCAGKVGYMDRVFTSTETTPTKLGFQTSIE</sequence>
<protein>
    <recommendedName>
        <fullName evidence="3">Lipoprotein</fullName>
    </recommendedName>
</protein>
<gene>
    <name evidence="1" type="ORF">EHQ62_17325</name>
</gene>
<dbReference type="AlphaFoldDB" id="A0A4Z0ZVP0"/>
<keyword evidence="2" id="KW-1185">Reference proteome</keyword>
<dbReference type="EMBL" id="RQGH01000039">
    <property type="protein sequence ID" value="TGL57719.1"/>
    <property type="molecule type" value="Genomic_DNA"/>
</dbReference>